<dbReference type="Gene3D" id="3.30.70.330">
    <property type="match status" value="1"/>
</dbReference>
<evidence type="ECO:0000313" key="6">
    <source>
        <dbReference type="Proteomes" id="UP001275084"/>
    </source>
</evidence>
<keyword evidence="6" id="KW-1185">Reference proteome</keyword>
<dbReference type="Proteomes" id="UP001275084">
    <property type="component" value="Unassembled WGS sequence"/>
</dbReference>
<protein>
    <recommendedName>
        <fullName evidence="4">RRM domain-containing protein</fullName>
    </recommendedName>
</protein>
<evidence type="ECO:0000256" key="1">
    <source>
        <dbReference type="ARBA" id="ARBA00022737"/>
    </source>
</evidence>
<evidence type="ECO:0000259" key="4">
    <source>
        <dbReference type="PROSITE" id="PS50102"/>
    </source>
</evidence>
<comment type="caution">
    <text evidence="5">The sequence shown here is derived from an EMBL/GenBank/DDBJ whole genome shotgun (WGS) entry which is preliminary data.</text>
</comment>
<dbReference type="Pfam" id="PF00076">
    <property type="entry name" value="RRM_1"/>
    <property type="match status" value="1"/>
</dbReference>
<accession>A0AAJ0HVZ1</accession>
<dbReference type="AlphaFoldDB" id="A0AAJ0HVZ1"/>
<dbReference type="CDD" id="cd00590">
    <property type="entry name" value="RRM_SF"/>
    <property type="match status" value="1"/>
</dbReference>
<sequence>MPRSLAAARQRSWEDKSAYRNSVRQERHRPLTTDDCQIVSTNRGFRLRRCDFLPDRNGDVDVDPQSVYPKSACVFVANLPYAALDLEIEAAVTRVFEQFGTVFVKIRRERVNGNLPYAFAQYINVEDARSALLRGNGVTILGRKCRTEMARNHTFYVVYRRDQGNVTVDEVEKMLSPYGTTRCRMLEDQVRDELNISSAVKVEFDVFDPTRNINRVSLQHILSSCSSWCIRRYPQFHIDAVNFRKSRVPVQNPEAEHIDQYDQCRRSLYVTDLPAGFVDEDIIECFGCFGKVHNIKTAQTSRGKSSPRQ</sequence>
<reference evidence="5" key="2">
    <citation type="submission" date="2023-06" db="EMBL/GenBank/DDBJ databases">
        <authorList>
            <consortium name="Lawrence Berkeley National Laboratory"/>
            <person name="Haridas S."/>
            <person name="Hensen N."/>
            <person name="Bonometti L."/>
            <person name="Westerberg I."/>
            <person name="Brannstrom I.O."/>
            <person name="Guillou S."/>
            <person name="Cros-Aarteil S."/>
            <person name="Calhoun S."/>
            <person name="Kuo A."/>
            <person name="Mondo S."/>
            <person name="Pangilinan J."/>
            <person name="Riley R."/>
            <person name="Labutti K."/>
            <person name="Andreopoulos B."/>
            <person name="Lipzen A."/>
            <person name="Chen C."/>
            <person name="Yanf M."/>
            <person name="Daum C."/>
            <person name="Ng V."/>
            <person name="Clum A."/>
            <person name="Steindorff A."/>
            <person name="Ohm R."/>
            <person name="Martin F."/>
            <person name="Silar P."/>
            <person name="Natvig D."/>
            <person name="Lalanne C."/>
            <person name="Gautier V."/>
            <person name="Ament-Velasquez S.L."/>
            <person name="Kruys A."/>
            <person name="Hutchinson M.I."/>
            <person name="Powell A.J."/>
            <person name="Barry K."/>
            <person name="Miller A.N."/>
            <person name="Grigoriev I.V."/>
            <person name="Debuchy R."/>
            <person name="Gladieux P."/>
            <person name="Thoren M.H."/>
            <person name="Johannesson H."/>
        </authorList>
    </citation>
    <scope>NUCLEOTIDE SEQUENCE</scope>
    <source>
        <strain evidence="5">CBS 955.72</strain>
    </source>
</reference>
<dbReference type="GO" id="GO:0003723">
    <property type="term" value="F:RNA binding"/>
    <property type="evidence" value="ECO:0007669"/>
    <property type="project" value="UniProtKB-UniRule"/>
</dbReference>
<organism evidence="5 6">
    <name type="scientific">Lasiosphaeria hispida</name>
    <dbReference type="NCBI Taxonomy" id="260671"/>
    <lineage>
        <taxon>Eukaryota</taxon>
        <taxon>Fungi</taxon>
        <taxon>Dikarya</taxon>
        <taxon>Ascomycota</taxon>
        <taxon>Pezizomycotina</taxon>
        <taxon>Sordariomycetes</taxon>
        <taxon>Sordariomycetidae</taxon>
        <taxon>Sordariales</taxon>
        <taxon>Lasiosphaeriaceae</taxon>
        <taxon>Lasiosphaeria</taxon>
    </lineage>
</organism>
<dbReference type="SUPFAM" id="SSF54928">
    <property type="entry name" value="RNA-binding domain, RBD"/>
    <property type="match status" value="2"/>
</dbReference>
<keyword evidence="1" id="KW-0677">Repeat</keyword>
<proteinExistence type="predicted"/>
<reference evidence="5" key="1">
    <citation type="journal article" date="2023" name="Mol. Phylogenet. Evol.">
        <title>Genome-scale phylogeny and comparative genomics of the fungal order Sordariales.</title>
        <authorList>
            <person name="Hensen N."/>
            <person name="Bonometti L."/>
            <person name="Westerberg I."/>
            <person name="Brannstrom I.O."/>
            <person name="Guillou S."/>
            <person name="Cros-Aarteil S."/>
            <person name="Calhoun S."/>
            <person name="Haridas S."/>
            <person name="Kuo A."/>
            <person name="Mondo S."/>
            <person name="Pangilinan J."/>
            <person name="Riley R."/>
            <person name="LaButti K."/>
            <person name="Andreopoulos B."/>
            <person name="Lipzen A."/>
            <person name="Chen C."/>
            <person name="Yan M."/>
            <person name="Daum C."/>
            <person name="Ng V."/>
            <person name="Clum A."/>
            <person name="Steindorff A."/>
            <person name="Ohm R.A."/>
            <person name="Martin F."/>
            <person name="Silar P."/>
            <person name="Natvig D.O."/>
            <person name="Lalanne C."/>
            <person name="Gautier V."/>
            <person name="Ament-Velasquez S.L."/>
            <person name="Kruys A."/>
            <person name="Hutchinson M.I."/>
            <person name="Powell A.J."/>
            <person name="Barry K."/>
            <person name="Miller A.N."/>
            <person name="Grigoriev I.V."/>
            <person name="Debuchy R."/>
            <person name="Gladieux P."/>
            <person name="Hiltunen Thoren M."/>
            <person name="Johannesson H."/>
        </authorList>
    </citation>
    <scope>NUCLEOTIDE SEQUENCE</scope>
    <source>
        <strain evidence="5">CBS 955.72</strain>
    </source>
</reference>
<evidence type="ECO:0000313" key="5">
    <source>
        <dbReference type="EMBL" id="KAK3363688.1"/>
    </source>
</evidence>
<keyword evidence="2 3" id="KW-0694">RNA-binding</keyword>
<dbReference type="InterPro" id="IPR000504">
    <property type="entry name" value="RRM_dom"/>
</dbReference>
<dbReference type="EMBL" id="JAUIQD010000001">
    <property type="protein sequence ID" value="KAK3363688.1"/>
    <property type="molecule type" value="Genomic_DNA"/>
</dbReference>
<evidence type="ECO:0000256" key="3">
    <source>
        <dbReference type="PROSITE-ProRule" id="PRU00176"/>
    </source>
</evidence>
<name>A0AAJ0HVZ1_9PEZI</name>
<dbReference type="InterPro" id="IPR012677">
    <property type="entry name" value="Nucleotide-bd_a/b_plait_sf"/>
</dbReference>
<dbReference type="PROSITE" id="PS50102">
    <property type="entry name" value="RRM"/>
    <property type="match status" value="1"/>
</dbReference>
<gene>
    <name evidence="5" type="ORF">B0T25DRAFT_445633</name>
</gene>
<dbReference type="SMART" id="SM00360">
    <property type="entry name" value="RRM"/>
    <property type="match status" value="1"/>
</dbReference>
<feature type="domain" description="RRM" evidence="4">
    <location>
        <begin position="72"/>
        <end position="152"/>
    </location>
</feature>
<evidence type="ECO:0000256" key="2">
    <source>
        <dbReference type="ARBA" id="ARBA00022884"/>
    </source>
</evidence>
<dbReference type="PANTHER" id="PTHR24012">
    <property type="entry name" value="RNA BINDING PROTEIN"/>
    <property type="match status" value="1"/>
</dbReference>
<dbReference type="InterPro" id="IPR035979">
    <property type="entry name" value="RBD_domain_sf"/>
</dbReference>